<reference evidence="8 9" key="1">
    <citation type="submission" date="2011-05" db="EMBL/GenBank/DDBJ databases">
        <title>Complete sequence of Thioalkalimicrobium cyclicum ALM1.</title>
        <authorList>
            <consortium name="US DOE Joint Genome Institute"/>
            <person name="Lucas S."/>
            <person name="Han J."/>
            <person name="Lapidus A."/>
            <person name="Cheng J.-F."/>
            <person name="Goodwin L."/>
            <person name="Pitluck S."/>
            <person name="Peters L."/>
            <person name="Mikhailova N."/>
            <person name="Davenport K."/>
            <person name="Han C."/>
            <person name="Tapia R."/>
            <person name="Land M."/>
            <person name="Hauser L."/>
            <person name="Kyrpides N."/>
            <person name="Ivanova N."/>
            <person name="Pagani I."/>
            <person name="Kappler U."/>
            <person name="Woyke T."/>
        </authorList>
    </citation>
    <scope>NUCLEOTIDE SEQUENCE [LARGE SCALE GENOMIC DNA]</scope>
    <source>
        <strain evidence="9">DSM 14477 / JCM 11371 / ALM1</strain>
    </source>
</reference>
<sequence>MDSNNPWTENKPVENPGQPAQSATLSTNALDRLANAADAYVKQEKWSRRWTNTLKIAVVLYITVSIVMLVGFLNGPGKSTSSGSHAALVSIQGSIMPNSRTSASTINPLLRDAFEDRNAVAVVIHMNSPGGSPVQSALINDEITRLKELHNKPVYVVAEDLCASGCYYIAAAADQIFANKGSIIGSIGVRFDSFGFTELMDKLGVENRSMTAGEFKTFINPFGEEDPAAKQFFKDRVLERTHQQFIEVVQQGRGDRLSDDPLLFSGLVWLGDEAVELGLIDGLGDLGFVVRDIVGVKQVRRYEAQKGFVEHLLGDLVSETALHLSNHFIGLR</sequence>
<dbReference type="RefSeq" id="WP_013835310.1">
    <property type="nucleotide sequence ID" value="NC_015581.1"/>
</dbReference>
<dbReference type="AlphaFoldDB" id="F6DCE5"/>
<dbReference type="Proteomes" id="UP000009232">
    <property type="component" value="Chromosome"/>
</dbReference>
<dbReference type="Gene3D" id="6.20.330.10">
    <property type="match status" value="1"/>
</dbReference>
<evidence type="ECO:0000256" key="1">
    <source>
        <dbReference type="ARBA" id="ARBA00008683"/>
    </source>
</evidence>
<protein>
    <submittedName>
        <fullName evidence="8">Peptidase S49</fullName>
    </submittedName>
</protein>
<dbReference type="eggNOG" id="COG0616">
    <property type="taxonomic scope" value="Bacteria"/>
</dbReference>
<dbReference type="OrthoDB" id="9764363at2"/>
<keyword evidence="6" id="KW-0812">Transmembrane</keyword>
<keyword evidence="9" id="KW-1185">Reference proteome</keyword>
<feature type="region of interest" description="Disordered" evidence="5">
    <location>
        <begin position="1"/>
        <end position="22"/>
    </location>
</feature>
<proteinExistence type="inferred from homology"/>
<dbReference type="PANTHER" id="PTHR42987">
    <property type="entry name" value="PEPTIDASE S49"/>
    <property type="match status" value="1"/>
</dbReference>
<evidence type="ECO:0000256" key="4">
    <source>
        <dbReference type="ARBA" id="ARBA00022825"/>
    </source>
</evidence>
<keyword evidence="3" id="KW-0378">Hydrolase</keyword>
<dbReference type="PANTHER" id="PTHR42987:SF8">
    <property type="entry name" value="PROTEINASE"/>
    <property type="match status" value="1"/>
</dbReference>
<name>F6DCE5_THICA</name>
<keyword evidence="2" id="KW-0645">Protease</keyword>
<dbReference type="InterPro" id="IPR029045">
    <property type="entry name" value="ClpP/crotonase-like_dom_sf"/>
</dbReference>
<dbReference type="EMBL" id="CP002776">
    <property type="protein sequence ID" value="AEG31531.1"/>
    <property type="molecule type" value="Genomic_DNA"/>
</dbReference>
<dbReference type="SUPFAM" id="SSF52096">
    <property type="entry name" value="ClpP/crotonase"/>
    <property type="match status" value="1"/>
</dbReference>
<dbReference type="InterPro" id="IPR002142">
    <property type="entry name" value="Peptidase_S49"/>
</dbReference>
<dbReference type="HOGENOM" id="CLU_046540_1_2_6"/>
<evidence type="ECO:0000313" key="8">
    <source>
        <dbReference type="EMBL" id="AEG31531.1"/>
    </source>
</evidence>
<keyword evidence="4" id="KW-0720">Serine protease</keyword>
<organism evidence="8 9">
    <name type="scientific">Thiomicrospira cyclica (strain DSM 14477 / JCM 11371 / ALM1)</name>
    <name type="common">Thioalkalimicrobium cyclicum</name>
    <dbReference type="NCBI Taxonomy" id="717773"/>
    <lineage>
        <taxon>Bacteria</taxon>
        <taxon>Pseudomonadati</taxon>
        <taxon>Pseudomonadota</taxon>
        <taxon>Gammaproteobacteria</taxon>
        <taxon>Thiotrichales</taxon>
        <taxon>Piscirickettsiaceae</taxon>
        <taxon>Thiomicrospira</taxon>
    </lineage>
</organism>
<dbReference type="InterPro" id="IPR047272">
    <property type="entry name" value="S49_SppA_C"/>
</dbReference>
<comment type="similarity">
    <text evidence="1">Belongs to the peptidase S49 family.</text>
</comment>
<dbReference type="Pfam" id="PF01343">
    <property type="entry name" value="Peptidase_S49"/>
    <property type="match status" value="1"/>
</dbReference>
<evidence type="ECO:0000313" key="9">
    <source>
        <dbReference type="Proteomes" id="UP000009232"/>
    </source>
</evidence>
<dbReference type="Gene3D" id="3.90.226.10">
    <property type="entry name" value="2-enoyl-CoA Hydratase, Chain A, domain 1"/>
    <property type="match status" value="1"/>
</dbReference>
<keyword evidence="6" id="KW-0472">Membrane</keyword>
<keyword evidence="6" id="KW-1133">Transmembrane helix</keyword>
<feature type="domain" description="Peptidase S49" evidence="7">
    <location>
        <begin position="150"/>
        <end position="290"/>
    </location>
</feature>
<gene>
    <name evidence="8" type="ordered locus">Thicy_0759</name>
</gene>
<feature type="transmembrane region" description="Helical" evidence="6">
    <location>
        <begin position="54"/>
        <end position="73"/>
    </location>
</feature>
<evidence type="ECO:0000256" key="3">
    <source>
        <dbReference type="ARBA" id="ARBA00022801"/>
    </source>
</evidence>
<dbReference type="CDD" id="cd07023">
    <property type="entry name" value="S49_Sppa_N_C"/>
    <property type="match status" value="1"/>
</dbReference>
<evidence type="ECO:0000256" key="5">
    <source>
        <dbReference type="SAM" id="MobiDB-lite"/>
    </source>
</evidence>
<evidence type="ECO:0000256" key="2">
    <source>
        <dbReference type="ARBA" id="ARBA00022670"/>
    </source>
</evidence>
<dbReference type="KEGG" id="tcy:Thicy_0759"/>
<evidence type="ECO:0000259" key="7">
    <source>
        <dbReference type="Pfam" id="PF01343"/>
    </source>
</evidence>
<dbReference type="GO" id="GO:0006508">
    <property type="term" value="P:proteolysis"/>
    <property type="evidence" value="ECO:0007669"/>
    <property type="project" value="UniProtKB-KW"/>
</dbReference>
<accession>F6DCE5</accession>
<dbReference type="GO" id="GO:0008236">
    <property type="term" value="F:serine-type peptidase activity"/>
    <property type="evidence" value="ECO:0007669"/>
    <property type="project" value="UniProtKB-KW"/>
</dbReference>
<evidence type="ECO:0000256" key="6">
    <source>
        <dbReference type="SAM" id="Phobius"/>
    </source>
</evidence>
<dbReference type="STRING" id="717773.Thicy_0759"/>